<dbReference type="InterPro" id="IPR032071">
    <property type="entry name" value="DUF4806"/>
</dbReference>
<dbReference type="PANTHER" id="PTHR33053">
    <property type="entry name" value="PROTEIN, PUTATIVE-RELATED"/>
    <property type="match status" value="1"/>
</dbReference>
<accession>A0A6G0Y0G8</accession>
<protein>
    <recommendedName>
        <fullName evidence="2">DUF4806 domain-containing protein</fullName>
    </recommendedName>
</protein>
<evidence type="ECO:0000259" key="2">
    <source>
        <dbReference type="Pfam" id="PF16064"/>
    </source>
</evidence>
<dbReference type="Pfam" id="PF16064">
    <property type="entry name" value="DUF4806"/>
    <property type="match status" value="1"/>
</dbReference>
<evidence type="ECO:0000313" key="4">
    <source>
        <dbReference type="Proteomes" id="UP000478052"/>
    </source>
</evidence>
<reference evidence="3 4" key="1">
    <citation type="submission" date="2019-08" db="EMBL/GenBank/DDBJ databases">
        <title>Whole genome of Aphis craccivora.</title>
        <authorList>
            <person name="Voronova N.V."/>
            <person name="Shulinski R.S."/>
            <person name="Bandarenka Y.V."/>
            <person name="Zhorov D.G."/>
            <person name="Warner D."/>
        </authorList>
    </citation>
    <scope>NUCLEOTIDE SEQUENCE [LARGE SCALE GENOMIC DNA]</scope>
    <source>
        <strain evidence="3">180601</strain>
        <tissue evidence="3">Whole Body</tissue>
    </source>
</reference>
<dbReference type="OrthoDB" id="6612923at2759"/>
<keyword evidence="4" id="KW-1185">Reference proteome</keyword>
<evidence type="ECO:0000313" key="3">
    <source>
        <dbReference type="EMBL" id="KAF0746959.1"/>
    </source>
</evidence>
<evidence type="ECO:0000256" key="1">
    <source>
        <dbReference type="SAM" id="MobiDB-lite"/>
    </source>
</evidence>
<name>A0A6G0Y0G8_APHCR</name>
<feature type="domain" description="DUF4806" evidence="2">
    <location>
        <begin position="956"/>
        <end position="1035"/>
    </location>
</feature>
<gene>
    <name evidence="3" type="ORF">FWK35_00026951</name>
</gene>
<dbReference type="Proteomes" id="UP000478052">
    <property type="component" value="Unassembled WGS sequence"/>
</dbReference>
<dbReference type="AlphaFoldDB" id="A0A6G0Y0G8"/>
<dbReference type="PANTHER" id="PTHR33053:SF24">
    <property type="entry name" value="TRANSPOSASE DOMAIN-CONTAINING PROTEIN"/>
    <property type="match status" value="1"/>
</dbReference>
<feature type="region of interest" description="Disordered" evidence="1">
    <location>
        <begin position="847"/>
        <end position="875"/>
    </location>
</feature>
<sequence>MSRQAISKSTKRRRFLEEVEIVDLYRVNETESNSQFSRYDEISNEASGSSNITNIPNTSEKILDTVNSYFNLPIVDDLPLNTSESDDDMCSDAEAPATLSALLKVLKVHKCFSEFPVDARTVLKTNVSKINIQTEIQSVHPGIYYHFGVENGLTALSRIDGLPLTKSSSSTFWPILGSVENKFVRHPIVFLIGLYWGKDKPKDSNLFLKDLVDELIKLSQNGIKISDDVRYVNAYGFCCDAPAKSFVLKTKGHTGFFSCSKCTTEGVYLENRVCFPNTEFTKRTHNGFLLRLNEEYHVTDTMSLITKVPHIDIINSFPLDYMHLVCLGVMKKLIFLWLGNLKHAPLSVRLQSKNVTTISNHLLLLKSFITYEFSRVPRSLLEVGRWKATEFRLFLLYTGPVVLKSILTDECYSHFICLHVSFRILLDPYVKNDELINFCDRVLTYFVKKFGKLYGNQFISHNVHGLLHVVDDFKKYGALDKCSCFPFENYLKNLKKMVRKSEKPLEQVIKRYTEYLTFCEPNISVSQLPNKIEFKTSHNDGPLLEGFNGLQFKSVIINDIKINTQSISNCYIGFIKQDKLTICKVINIIKKNNDESVFIINLFDHIKPFYEKPINSLKLGIAVVDNLSSNYCSINIQTSKFKKYMLLNTTQNMSASTYCIVHFFEDESVEAVPSYWVKGDLCAWPTNKNCISKYIQIKHKPNDYDFTYLKARVLLKGIKSLLEARNKANEARYRSDFSTDDDNFLLKSTGVLNSPTASNSSIPVYSEESDCADDNNIYKKNQNSISPQTKNFEKKHFEAELQPVVRKPSFEELKSQTKLYPQASYYSKQQKKKCSIAKELFSIEKHASTPPTPTYSNNNNEIKSTPFLKSNKEQTTDGSLSKANEYFTGVYNFIHLYVIDSEFQQHMNRNVAFLKVEMRNIQNNQLIILERLESIQSHLEDQPVIDKTNSSINEMANYQFPIDNVVDLNTFEDNIGGDQHFRTHLVKELSYIGGKHTKAMVKRIMSKIFKDDLLKNYSYSGKKGKTPFSSLAICSVIFEAVKKQVKFKNVPQNEIEETIKYILAQAPFNLKRQLNKQSFSLST</sequence>
<organism evidence="3 4">
    <name type="scientific">Aphis craccivora</name>
    <name type="common">Cowpea aphid</name>
    <dbReference type="NCBI Taxonomy" id="307492"/>
    <lineage>
        <taxon>Eukaryota</taxon>
        <taxon>Metazoa</taxon>
        <taxon>Ecdysozoa</taxon>
        <taxon>Arthropoda</taxon>
        <taxon>Hexapoda</taxon>
        <taxon>Insecta</taxon>
        <taxon>Pterygota</taxon>
        <taxon>Neoptera</taxon>
        <taxon>Paraneoptera</taxon>
        <taxon>Hemiptera</taxon>
        <taxon>Sternorrhyncha</taxon>
        <taxon>Aphidomorpha</taxon>
        <taxon>Aphidoidea</taxon>
        <taxon>Aphididae</taxon>
        <taxon>Aphidini</taxon>
        <taxon>Aphis</taxon>
        <taxon>Aphis</taxon>
    </lineage>
</organism>
<dbReference type="EMBL" id="VUJU01007011">
    <property type="protein sequence ID" value="KAF0746959.1"/>
    <property type="molecule type" value="Genomic_DNA"/>
</dbReference>
<comment type="caution">
    <text evidence="3">The sequence shown here is derived from an EMBL/GenBank/DDBJ whole genome shotgun (WGS) entry which is preliminary data.</text>
</comment>
<proteinExistence type="predicted"/>